<dbReference type="InterPro" id="IPR036259">
    <property type="entry name" value="MFS_trans_sf"/>
</dbReference>
<dbReference type="GO" id="GO:0005886">
    <property type="term" value="C:plasma membrane"/>
    <property type="evidence" value="ECO:0007669"/>
    <property type="project" value="UniProtKB-SubCell"/>
</dbReference>
<dbReference type="RefSeq" id="XP_007737682.1">
    <property type="nucleotide sequence ID" value="XM_007739492.1"/>
</dbReference>
<evidence type="ECO:0000313" key="10">
    <source>
        <dbReference type="Proteomes" id="UP000019478"/>
    </source>
</evidence>
<dbReference type="HOGENOM" id="CLU_008455_0_5_1"/>
<name>W9XCL9_9EURO</name>
<dbReference type="Gene3D" id="1.20.1250.20">
    <property type="entry name" value="MFS general substrate transporter like domains"/>
    <property type="match status" value="1"/>
</dbReference>
<evidence type="ECO:0000259" key="8">
    <source>
        <dbReference type="PROSITE" id="PS50850"/>
    </source>
</evidence>
<evidence type="ECO:0000256" key="6">
    <source>
        <dbReference type="SAM" id="MobiDB-lite"/>
    </source>
</evidence>
<dbReference type="PANTHER" id="PTHR23502:SF52">
    <property type="entry name" value="MULTIDRUG TRANSPORTER, PUTATIVE (AFU_ORTHOLOGUE AFUA_2G17730)-RELATED"/>
    <property type="match status" value="1"/>
</dbReference>
<feature type="transmembrane region" description="Helical" evidence="7">
    <location>
        <begin position="283"/>
        <end position="303"/>
    </location>
</feature>
<comment type="similarity">
    <text evidence="2">Belongs to the major facilitator superfamily.</text>
</comment>
<gene>
    <name evidence="9" type="ORF">A1O3_09398</name>
</gene>
<evidence type="ECO:0000256" key="7">
    <source>
        <dbReference type="SAM" id="Phobius"/>
    </source>
</evidence>
<protein>
    <recommendedName>
        <fullName evidence="8">Major facilitator superfamily (MFS) profile domain-containing protein</fullName>
    </recommendedName>
</protein>
<evidence type="ECO:0000313" key="9">
    <source>
        <dbReference type="EMBL" id="EXJ78237.1"/>
    </source>
</evidence>
<sequence>MRTIGDEHKPTDRADLPAGLSENSSEPDLIDWHGLDDPENPYNWPLRKKWTNSAVGYLATFTTIMNGTLITVAHEAINEEFHISDARFPNSYWPVTSWALGGALSSLIVLPVMEDFGIRSGFLGTYIVFMCFIIPQALAQNFATLIITRFFSGGCVSVLANTAASLVSNVWEGDRARTVPLSLFVTVFLAGSSAGPVIGGVIYEYLSWRWISYMQLIWYGALFPVYWIWFQESRGTKILQNRAEMLRKAGKQVFTASEVNHTTLLQKLGHSIKRPLRMLFTEPVLFVFTLWSSFMIGTVYVFTQSVEQVFAGLYGWTPSQAGYVQAAIAIGECVGWTGALVSARLYFASASRNLEAPGTPVPEARLYMSLVGGFVGVSGGMFVYGWTSYPFLPWIAPTIGLFMVGAGINVVVIAIADYVVDAYSKYAGSAIAAVVLGENTFAAFLPLAAQSMYTNLGFRWASTLLAFLALVLAFAPVCIIIWGRQIRARSPFMKDAMVERSIQATTV</sequence>
<dbReference type="PROSITE" id="PS50850">
    <property type="entry name" value="MFS"/>
    <property type="match status" value="1"/>
</dbReference>
<dbReference type="SUPFAM" id="SSF103473">
    <property type="entry name" value="MFS general substrate transporter"/>
    <property type="match status" value="1"/>
</dbReference>
<keyword evidence="3 7" id="KW-0812">Transmembrane</keyword>
<feature type="transmembrane region" description="Helical" evidence="7">
    <location>
        <begin position="399"/>
        <end position="420"/>
    </location>
</feature>
<dbReference type="OrthoDB" id="5403280at2759"/>
<feature type="region of interest" description="Disordered" evidence="6">
    <location>
        <begin position="1"/>
        <end position="33"/>
    </location>
</feature>
<reference evidence="9 10" key="1">
    <citation type="submission" date="2013-03" db="EMBL/GenBank/DDBJ databases">
        <title>The Genome Sequence of Capronia epimyces CBS 606.96.</title>
        <authorList>
            <consortium name="The Broad Institute Genomics Platform"/>
            <person name="Cuomo C."/>
            <person name="de Hoog S."/>
            <person name="Gorbushina A."/>
            <person name="Walker B."/>
            <person name="Young S.K."/>
            <person name="Zeng Q."/>
            <person name="Gargeya S."/>
            <person name="Fitzgerald M."/>
            <person name="Haas B."/>
            <person name="Abouelleil A."/>
            <person name="Allen A.W."/>
            <person name="Alvarado L."/>
            <person name="Arachchi H.M."/>
            <person name="Berlin A.M."/>
            <person name="Chapman S.B."/>
            <person name="Gainer-Dewar J."/>
            <person name="Goldberg J."/>
            <person name="Griggs A."/>
            <person name="Gujja S."/>
            <person name="Hansen M."/>
            <person name="Howarth C."/>
            <person name="Imamovic A."/>
            <person name="Ireland A."/>
            <person name="Larimer J."/>
            <person name="McCowan C."/>
            <person name="Murphy C."/>
            <person name="Pearson M."/>
            <person name="Poon T.W."/>
            <person name="Priest M."/>
            <person name="Roberts A."/>
            <person name="Saif S."/>
            <person name="Shea T."/>
            <person name="Sisk P."/>
            <person name="Sykes S."/>
            <person name="Wortman J."/>
            <person name="Nusbaum C."/>
            <person name="Birren B."/>
        </authorList>
    </citation>
    <scope>NUCLEOTIDE SEQUENCE [LARGE SCALE GENOMIC DNA]</scope>
    <source>
        <strain evidence="9 10">CBS 606.96</strain>
    </source>
</reference>
<keyword evidence="5 7" id="KW-0472">Membrane</keyword>
<dbReference type="eggNOG" id="KOG0255">
    <property type="taxonomic scope" value="Eukaryota"/>
</dbReference>
<evidence type="ECO:0000256" key="2">
    <source>
        <dbReference type="ARBA" id="ARBA00008335"/>
    </source>
</evidence>
<feature type="transmembrane region" description="Helical" evidence="7">
    <location>
        <begin position="120"/>
        <end position="138"/>
    </location>
</feature>
<dbReference type="GO" id="GO:0022857">
    <property type="term" value="F:transmembrane transporter activity"/>
    <property type="evidence" value="ECO:0007669"/>
    <property type="project" value="InterPro"/>
</dbReference>
<feature type="transmembrane region" description="Helical" evidence="7">
    <location>
        <begin position="427"/>
        <end position="448"/>
    </location>
</feature>
<proteinExistence type="inferred from homology"/>
<evidence type="ECO:0000256" key="5">
    <source>
        <dbReference type="ARBA" id="ARBA00023136"/>
    </source>
</evidence>
<feature type="transmembrane region" description="Helical" evidence="7">
    <location>
        <begin position="92"/>
        <end position="113"/>
    </location>
</feature>
<feature type="transmembrane region" description="Helical" evidence="7">
    <location>
        <begin position="367"/>
        <end position="387"/>
    </location>
</feature>
<feature type="transmembrane region" description="Helical" evidence="7">
    <location>
        <begin position="150"/>
        <end position="171"/>
    </location>
</feature>
<dbReference type="EMBL" id="AMGY01000009">
    <property type="protein sequence ID" value="EXJ78237.1"/>
    <property type="molecule type" value="Genomic_DNA"/>
</dbReference>
<feature type="transmembrane region" description="Helical" evidence="7">
    <location>
        <begin position="460"/>
        <end position="483"/>
    </location>
</feature>
<dbReference type="AlphaFoldDB" id="W9XCL9"/>
<comment type="subcellular location">
    <subcellularLocation>
        <location evidence="1">Cell membrane</location>
        <topology evidence="1">Multi-pass membrane protein</topology>
    </subcellularLocation>
</comment>
<feature type="transmembrane region" description="Helical" evidence="7">
    <location>
        <begin position="323"/>
        <end position="347"/>
    </location>
</feature>
<dbReference type="STRING" id="1182542.W9XCL9"/>
<feature type="transmembrane region" description="Helical" evidence="7">
    <location>
        <begin position="183"/>
        <end position="206"/>
    </location>
</feature>
<dbReference type="FunFam" id="1.20.1250.20:FF:000082">
    <property type="entry name" value="MFS multidrug transporter, putative"/>
    <property type="match status" value="1"/>
</dbReference>
<evidence type="ECO:0000256" key="1">
    <source>
        <dbReference type="ARBA" id="ARBA00004651"/>
    </source>
</evidence>
<feature type="compositionally biased region" description="Basic and acidic residues" evidence="6">
    <location>
        <begin position="1"/>
        <end position="15"/>
    </location>
</feature>
<evidence type="ECO:0000256" key="4">
    <source>
        <dbReference type="ARBA" id="ARBA00022989"/>
    </source>
</evidence>
<feature type="transmembrane region" description="Helical" evidence="7">
    <location>
        <begin position="212"/>
        <end position="230"/>
    </location>
</feature>
<feature type="transmembrane region" description="Helical" evidence="7">
    <location>
        <begin position="54"/>
        <end position="72"/>
    </location>
</feature>
<evidence type="ECO:0000256" key="3">
    <source>
        <dbReference type="ARBA" id="ARBA00022692"/>
    </source>
</evidence>
<feature type="domain" description="Major facilitator superfamily (MFS) profile" evidence="8">
    <location>
        <begin position="52"/>
        <end position="487"/>
    </location>
</feature>
<dbReference type="PANTHER" id="PTHR23502">
    <property type="entry name" value="MAJOR FACILITATOR SUPERFAMILY"/>
    <property type="match status" value="1"/>
</dbReference>
<dbReference type="InterPro" id="IPR020846">
    <property type="entry name" value="MFS_dom"/>
</dbReference>
<comment type="caution">
    <text evidence="9">The sequence shown here is derived from an EMBL/GenBank/DDBJ whole genome shotgun (WGS) entry which is preliminary data.</text>
</comment>
<organism evidence="9 10">
    <name type="scientific">Capronia epimyces CBS 606.96</name>
    <dbReference type="NCBI Taxonomy" id="1182542"/>
    <lineage>
        <taxon>Eukaryota</taxon>
        <taxon>Fungi</taxon>
        <taxon>Dikarya</taxon>
        <taxon>Ascomycota</taxon>
        <taxon>Pezizomycotina</taxon>
        <taxon>Eurotiomycetes</taxon>
        <taxon>Chaetothyriomycetidae</taxon>
        <taxon>Chaetothyriales</taxon>
        <taxon>Herpotrichiellaceae</taxon>
        <taxon>Capronia</taxon>
    </lineage>
</organism>
<dbReference type="Pfam" id="PF07690">
    <property type="entry name" value="MFS_1"/>
    <property type="match status" value="1"/>
</dbReference>
<dbReference type="GeneID" id="19173482"/>
<accession>W9XCL9</accession>
<dbReference type="Proteomes" id="UP000019478">
    <property type="component" value="Unassembled WGS sequence"/>
</dbReference>
<keyword evidence="4 7" id="KW-1133">Transmembrane helix</keyword>
<dbReference type="InterPro" id="IPR011701">
    <property type="entry name" value="MFS"/>
</dbReference>
<keyword evidence="10" id="KW-1185">Reference proteome</keyword>